<dbReference type="GO" id="GO:0016787">
    <property type="term" value="F:hydrolase activity"/>
    <property type="evidence" value="ECO:0007669"/>
    <property type="project" value="UniProtKB-KW"/>
</dbReference>
<dbReference type="Gene3D" id="3.40.50.300">
    <property type="entry name" value="P-loop containing nucleotide triphosphate hydrolases"/>
    <property type="match status" value="2"/>
</dbReference>
<dbReference type="GO" id="GO:0005524">
    <property type="term" value="F:ATP binding"/>
    <property type="evidence" value="ECO:0007669"/>
    <property type="project" value="UniProtKB-KW"/>
</dbReference>
<keyword evidence="3" id="KW-0347">Helicase</keyword>
<keyword evidence="2" id="KW-0378">Hydrolase</keyword>
<dbReference type="AlphaFoldDB" id="A0AAW0FKB9"/>
<evidence type="ECO:0000259" key="5">
    <source>
        <dbReference type="Pfam" id="PF13087"/>
    </source>
</evidence>
<proteinExistence type="predicted"/>
<keyword evidence="4" id="KW-0067">ATP-binding</keyword>
<evidence type="ECO:0000256" key="4">
    <source>
        <dbReference type="ARBA" id="ARBA00022840"/>
    </source>
</evidence>
<dbReference type="InterPro" id="IPR050534">
    <property type="entry name" value="Coronavir_polyprotein_1ab"/>
</dbReference>
<evidence type="ECO:0000256" key="2">
    <source>
        <dbReference type="ARBA" id="ARBA00022801"/>
    </source>
</evidence>
<evidence type="ECO:0000313" key="7">
    <source>
        <dbReference type="Proteomes" id="UP001385951"/>
    </source>
</evidence>
<gene>
    <name evidence="6" type="ORF">QCA50_015218</name>
</gene>
<comment type="caution">
    <text evidence="6">The sequence shown here is derived from an EMBL/GenBank/DDBJ whole genome shotgun (WGS) entry which is preliminary data.</text>
</comment>
<dbReference type="GO" id="GO:0043139">
    <property type="term" value="F:5'-3' DNA helicase activity"/>
    <property type="evidence" value="ECO:0007669"/>
    <property type="project" value="TreeGrafter"/>
</dbReference>
<dbReference type="GO" id="GO:0003676">
    <property type="term" value="F:nucleic acid binding"/>
    <property type="evidence" value="ECO:0007669"/>
    <property type="project" value="InterPro"/>
</dbReference>
<dbReference type="Proteomes" id="UP001385951">
    <property type="component" value="Unassembled WGS sequence"/>
</dbReference>
<protein>
    <recommendedName>
        <fullName evidence="5">DNA2/NAM7 helicase-like C-terminal domain-containing protein</fullName>
    </recommendedName>
</protein>
<dbReference type="PANTHER" id="PTHR43788:SF8">
    <property type="entry name" value="DNA-BINDING PROTEIN SMUBP-2"/>
    <property type="match status" value="1"/>
</dbReference>
<keyword evidence="1" id="KW-0547">Nucleotide-binding</keyword>
<dbReference type="InterPro" id="IPR041679">
    <property type="entry name" value="DNA2/NAM7-like_C"/>
</dbReference>
<dbReference type="InterPro" id="IPR036397">
    <property type="entry name" value="RNaseH_sf"/>
</dbReference>
<feature type="domain" description="DNA2/NAM7 helicase-like C-terminal" evidence="5">
    <location>
        <begin position="567"/>
        <end position="733"/>
    </location>
</feature>
<sequence>MATLTIVQDIFKKVYPSLWVIIIEERLLTTEYLDVFLETSCSTPIGLSAFYGKKCKIYCLAIATANAVLLVHLSMDRSMTSKLKRHLVLEKRILCNSGLRKVAFDVEQLATALFLDHGFRMNNTVDIHSLLPRKAARGSPAAAQECLGGQQQVNMEGVTRTFYQSLVEKSLDNKCLALRAWASCIVASLPETIGVLPTAPTIDTLSMYPLELEALAQSVRDHQRLVALKPIRVKNDIFPNAKLSNGQLRLSLVRFKTRMRKSDTQEVKVRLNNGETVRGRVARAKGKSAEVILSGVTQSGGVLSVSTLGRDGPTNLEMERTNVTLNCLQSTNPLFEQDWAAWIFLARELRDSPSTSQPSIHFPGRRLNDSQMLAMTRILSNASSDRVCIIQGPAGTGKTTVIAATVHSFFHNPPLGLGKYIWLVAQSNVAVKNMAEKLVEDSFFDFKLLVSVDFHFEWHEHLYSRIDENVIRSDRFSNPLELERRLAGSRVILCTLSMLSRPLLATSGIFQSFPLNTVILDEASQIEIGNYLPLLSRHGTSLRKLVFIGDDKQLPPFGQDNLGNLRSVFEMSHLRTNVFLDIQYRMPKPVGNFLSQHVYDKRLRSVHTESALECCRLVDIHNGQEREWGRTSWVNFEEVNAVTCIARKYEYEGKSYRIITPYDAQRHAIEKSLKDSGLKWEDKCFNVDSFQGNEDDHIVISVVRTDRVGFLQNERRLNVMLSRCKRSMIICTNMYFIQERASKTLLGKLAREWMAAGQKWLSWDDLREGRF</sequence>
<dbReference type="Pfam" id="PF13087">
    <property type="entry name" value="AAA_12"/>
    <property type="match status" value="1"/>
</dbReference>
<dbReference type="PANTHER" id="PTHR43788">
    <property type="entry name" value="DNA2/NAM7 HELICASE FAMILY MEMBER"/>
    <property type="match status" value="1"/>
</dbReference>
<name>A0AAW0FKB9_9APHY</name>
<dbReference type="CDD" id="cd18808">
    <property type="entry name" value="SF1_C_Upf1"/>
    <property type="match status" value="1"/>
</dbReference>
<evidence type="ECO:0000313" key="6">
    <source>
        <dbReference type="EMBL" id="KAK7681870.1"/>
    </source>
</evidence>
<evidence type="ECO:0000256" key="3">
    <source>
        <dbReference type="ARBA" id="ARBA00022806"/>
    </source>
</evidence>
<dbReference type="SUPFAM" id="SSF52540">
    <property type="entry name" value="P-loop containing nucleoside triphosphate hydrolases"/>
    <property type="match status" value="1"/>
</dbReference>
<dbReference type="Gene3D" id="3.30.420.10">
    <property type="entry name" value="Ribonuclease H-like superfamily/Ribonuclease H"/>
    <property type="match status" value="1"/>
</dbReference>
<keyword evidence="7" id="KW-1185">Reference proteome</keyword>
<reference evidence="6 7" key="1">
    <citation type="submission" date="2022-09" db="EMBL/GenBank/DDBJ databases">
        <authorList>
            <person name="Palmer J.M."/>
        </authorList>
    </citation>
    <scope>NUCLEOTIDE SEQUENCE [LARGE SCALE GENOMIC DNA]</scope>
    <source>
        <strain evidence="6 7">DSM 7382</strain>
    </source>
</reference>
<evidence type="ECO:0000256" key="1">
    <source>
        <dbReference type="ARBA" id="ARBA00022741"/>
    </source>
</evidence>
<dbReference type="Pfam" id="PF13245">
    <property type="entry name" value="AAA_19"/>
    <property type="match status" value="1"/>
</dbReference>
<dbReference type="EMBL" id="JASBNA010000039">
    <property type="protein sequence ID" value="KAK7681870.1"/>
    <property type="molecule type" value="Genomic_DNA"/>
</dbReference>
<organism evidence="6 7">
    <name type="scientific">Cerrena zonata</name>
    <dbReference type="NCBI Taxonomy" id="2478898"/>
    <lineage>
        <taxon>Eukaryota</taxon>
        <taxon>Fungi</taxon>
        <taxon>Dikarya</taxon>
        <taxon>Basidiomycota</taxon>
        <taxon>Agaricomycotina</taxon>
        <taxon>Agaricomycetes</taxon>
        <taxon>Polyporales</taxon>
        <taxon>Cerrenaceae</taxon>
        <taxon>Cerrena</taxon>
    </lineage>
</organism>
<dbReference type="InterPro" id="IPR047187">
    <property type="entry name" value="SF1_C_Upf1"/>
</dbReference>
<accession>A0AAW0FKB9</accession>
<dbReference type="InterPro" id="IPR027417">
    <property type="entry name" value="P-loop_NTPase"/>
</dbReference>